<dbReference type="SMART" id="SM00409">
    <property type="entry name" value="IG"/>
    <property type="match status" value="2"/>
</dbReference>
<reference evidence="3 4" key="1">
    <citation type="submission" date="2020-04" db="EMBL/GenBank/DDBJ databases">
        <authorList>
            <person name="Alioto T."/>
            <person name="Alioto T."/>
            <person name="Gomez Garrido J."/>
        </authorList>
    </citation>
    <scope>NUCLEOTIDE SEQUENCE [LARGE SCALE GENOMIC DNA]</scope>
</reference>
<comment type="caution">
    <text evidence="3">The sequence shown here is derived from an EMBL/GenBank/DDBJ whole genome shotgun (WGS) entry which is preliminary data.</text>
</comment>
<dbReference type="Pfam" id="PF13927">
    <property type="entry name" value="Ig_3"/>
    <property type="match status" value="1"/>
</dbReference>
<dbReference type="InterPro" id="IPR013783">
    <property type="entry name" value="Ig-like_fold"/>
</dbReference>
<dbReference type="Pfam" id="PF07686">
    <property type="entry name" value="V-set"/>
    <property type="match status" value="1"/>
</dbReference>
<feature type="domain" description="Ig-like" evidence="2">
    <location>
        <begin position="178"/>
        <end position="281"/>
    </location>
</feature>
<dbReference type="FunFam" id="2.60.40.10:FF:001606">
    <property type="entry name" value="uncharacterized protein LOC108091111"/>
    <property type="match status" value="1"/>
</dbReference>
<dbReference type="PROSITE" id="PS50835">
    <property type="entry name" value="IG_LIKE"/>
    <property type="match status" value="2"/>
</dbReference>
<dbReference type="SUPFAM" id="SSF48726">
    <property type="entry name" value="Immunoglobulin"/>
    <property type="match status" value="2"/>
</dbReference>
<keyword evidence="4" id="KW-1185">Reference proteome</keyword>
<dbReference type="GO" id="GO:0032589">
    <property type="term" value="C:neuron projection membrane"/>
    <property type="evidence" value="ECO:0007669"/>
    <property type="project" value="TreeGrafter"/>
</dbReference>
<evidence type="ECO:0000256" key="1">
    <source>
        <dbReference type="SAM" id="MobiDB-lite"/>
    </source>
</evidence>
<dbReference type="InterPro" id="IPR037448">
    <property type="entry name" value="Zig-8"/>
</dbReference>
<gene>
    <name evidence="3" type="ORF">CLODIP_2_CD12623</name>
</gene>
<dbReference type="EMBL" id="CADEPI010000081">
    <property type="protein sequence ID" value="CAB3373096.1"/>
    <property type="molecule type" value="Genomic_DNA"/>
</dbReference>
<feature type="region of interest" description="Disordered" evidence="1">
    <location>
        <begin position="1"/>
        <end position="23"/>
    </location>
</feature>
<organism evidence="3 4">
    <name type="scientific">Cloeon dipterum</name>
    <dbReference type="NCBI Taxonomy" id="197152"/>
    <lineage>
        <taxon>Eukaryota</taxon>
        <taxon>Metazoa</taxon>
        <taxon>Ecdysozoa</taxon>
        <taxon>Arthropoda</taxon>
        <taxon>Hexapoda</taxon>
        <taxon>Insecta</taxon>
        <taxon>Pterygota</taxon>
        <taxon>Palaeoptera</taxon>
        <taxon>Ephemeroptera</taxon>
        <taxon>Pisciforma</taxon>
        <taxon>Baetidae</taxon>
        <taxon>Cloeon</taxon>
    </lineage>
</organism>
<feature type="compositionally biased region" description="Basic and acidic residues" evidence="1">
    <location>
        <begin position="339"/>
        <end position="349"/>
    </location>
</feature>
<evidence type="ECO:0000313" key="4">
    <source>
        <dbReference type="Proteomes" id="UP000494165"/>
    </source>
</evidence>
<dbReference type="GO" id="GO:0050808">
    <property type="term" value="P:synapse organization"/>
    <property type="evidence" value="ECO:0007669"/>
    <property type="project" value="TreeGrafter"/>
</dbReference>
<dbReference type="PANTHER" id="PTHR23279:SF3">
    <property type="entry name" value="DEFECTIVE PROBOSCIS EXTENSION RESPONSE 18"/>
    <property type="match status" value="1"/>
</dbReference>
<protein>
    <recommendedName>
        <fullName evidence="2">Ig-like domain-containing protein</fullName>
    </recommendedName>
</protein>
<evidence type="ECO:0000313" key="3">
    <source>
        <dbReference type="EMBL" id="CAB3373096.1"/>
    </source>
</evidence>
<dbReference type="PANTHER" id="PTHR23279">
    <property type="entry name" value="DEFECTIVE PROBOSCIS EXTENSION RESPONSE DPR -RELATED"/>
    <property type="match status" value="1"/>
</dbReference>
<dbReference type="InterPro" id="IPR003599">
    <property type="entry name" value="Ig_sub"/>
</dbReference>
<dbReference type="SMART" id="SM00408">
    <property type="entry name" value="IGc2"/>
    <property type="match status" value="2"/>
</dbReference>
<dbReference type="Proteomes" id="UP000494165">
    <property type="component" value="Unassembled WGS sequence"/>
</dbReference>
<feature type="domain" description="Ig-like" evidence="2">
    <location>
        <begin position="73"/>
        <end position="176"/>
    </location>
</feature>
<feature type="compositionally biased region" description="Basic and acidic residues" evidence="1">
    <location>
        <begin position="8"/>
        <end position="20"/>
    </location>
</feature>
<dbReference type="InterPro" id="IPR007110">
    <property type="entry name" value="Ig-like_dom"/>
</dbReference>
<dbReference type="OrthoDB" id="6354602at2759"/>
<dbReference type="InterPro" id="IPR003598">
    <property type="entry name" value="Ig_sub2"/>
</dbReference>
<accession>A0A8S1CR87</accession>
<sequence>MNSSLGVDWHHGEEVKDQRRSTTPVAAALEDEEASWTSTTEPVVRLTQPPLKRPSFLEHVHLHPPDGQRRYGPYFEDGLGPFNVTARVGSTVLLDCRIGMLQDKTVTWIQRKEDSIHLLTVGKQAYSNDARFSLNFRYPNNWRLQILFVSRRDEATYECQVATHPPRVLQVRLRVSAPELHILDEHGHAVWDRYYKVGSRVELLCEASRVQESPSTVEWRQAGVSLAAVAKNHSRPDLSVTSGTLVGKDTVRTVLTLQRARKQDSGNYTCVVADIAEATVTVHILNGELPAAVQHGTSGQAPVTPLLGDVSWDSKIGSALADAREGRTKSLIPVSSQQERVRSQRDRLE</sequence>
<proteinExistence type="predicted"/>
<dbReference type="InterPro" id="IPR036179">
    <property type="entry name" value="Ig-like_dom_sf"/>
</dbReference>
<dbReference type="AlphaFoldDB" id="A0A8S1CR87"/>
<name>A0A8S1CR87_9INSE</name>
<dbReference type="Gene3D" id="2.60.40.10">
    <property type="entry name" value="Immunoglobulins"/>
    <property type="match status" value="2"/>
</dbReference>
<dbReference type="InterPro" id="IPR013106">
    <property type="entry name" value="Ig_V-set"/>
</dbReference>
<feature type="region of interest" description="Disordered" evidence="1">
    <location>
        <begin position="327"/>
        <end position="349"/>
    </location>
</feature>
<evidence type="ECO:0000259" key="2">
    <source>
        <dbReference type="PROSITE" id="PS50835"/>
    </source>
</evidence>